<dbReference type="RefSeq" id="XP_007867833.1">
    <property type="nucleotide sequence ID" value="XM_007869642.1"/>
</dbReference>
<dbReference type="EMBL" id="KB469305">
    <property type="protein sequence ID" value="EPQ53503.1"/>
    <property type="molecule type" value="Genomic_DNA"/>
</dbReference>
<dbReference type="GeneID" id="19298383"/>
<accession>S7Q1V1</accession>
<keyword evidence="4" id="KW-1185">Reference proteome</keyword>
<dbReference type="InterPro" id="IPR050983">
    <property type="entry name" value="GST_Omega/HSP26"/>
</dbReference>
<dbReference type="Gene3D" id="1.20.1050.10">
    <property type="match status" value="1"/>
</dbReference>
<feature type="domain" description="GST N-terminal" evidence="1">
    <location>
        <begin position="30"/>
        <end position="112"/>
    </location>
</feature>
<evidence type="ECO:0000313" key="4">
    <source>
        <dbReference type="Proteomes" id="UP000030669"/>
    </source>
</evidence>
<dbReference type="SFLD" id="SFLDS00019">
    <property type="entry name" value="Glutathione_Transferase_(cytos"/>
    <property type="match status" value="1"/>
</dbReference>
<name>S7Q1V1_GLOTA</name>
<sequence length="278" mass="31526">MSTAKDTGKHYRTECTGLALETVKQHSEPADITFYGACFCPFVQRAWVALEYLGIPYRYYEVDPYKKPQELLEVSPKGLVPGLKLHTFHPPRGLSESTVIMEYLEDLAANTTKHALLPPITDSYARALIRLQSDHINRTLVPAFYRFLQAQDPDSQISAGQEFHAALEDLAAHFGRAECEGVSAALGLWREDGDLSWTDVMAGPWLFRASNVLAHYRFFTLPEGLKFRAYLDRLFNHPVFKRTCSTEDLYLDSYERYAWNRPNTSQVANAINSGRGLP</sequence>
<dbReference type="Pfam" id="PF13417">
    <property type="entry name" value="GST_N_3"/>
    <property type="match status" value="1"/>
</dbReference>
<dbReference type="KEGG" id="gtr:GLOTRDRAFT_100626"/>
<dbReference type="HOGENOM" id="CLU_011226_9_1_1"/>
<dbReference type="InterPro" id="IPR036282">
    <property type="entry name" value="Glutathione-S-Trfase_C_sf"/>
</dbReference>
<reference evidence="3 4" key="1">
    <citation type="journal article" date="2012" name="Science">
        <title>The Paleozoic origin of enzymatic lignin decomposition reconstructed from 31 fungal genomes.</title>
        <authorList>
            <person name="Floudas D."/>
            <person name="Binder M."/>
            <person name="Riley R."/>
            <person name="Barry K."/>
            <person name="Blanchette R.A."/>
            <person name="Henrissat B."/>
            <person name="Martinez A.T."/>
            <person name="Otillar R."/>
            <person name="Spatafora J.W."/>
            <person name="Yadav J.S."/>
            <person name="Aerts A."/>
            <person name="Benoit I."/>
            <person name="Boyd A."/>
            <person name="Carlson A."/>
            <person name="Copeland A."/>
            <person name="Coutinho P.M."/>
            <person name="de Vries R.P."/>
            <person name="Ferreira P."/>
            <person name="Findley K."/>
            <person name="Foster B."/>
            <person name="Gaskell J."/>
            <person name="Glotzer D."/>
            <person name="Gorecki P."/>
            <person name="Heitman J."/>
            <person name="Hesse C."/>
            <person name="Hori C."/>
            <person name="Igarashi K."/>
            <person name="Jurgens J.A."/>
            <person name="Kallen N."/>
            <person name="Kersten P."/>
            <person name="Kohler A."/>
            <person name="Kuees U."/>
            <person name="Kumar T.K.A."/>
            <person name="Kuo A."/>
            <person name="LaButti K."/>
            <person name="Larrondo L.F."/>
            <person name="Lindquist E."/>
            <person name="Ling A."/>
            <person name="Lombard V."/>
            <person name="Lucas S."/>
            <person name="Lundell T."/>
            <person name="Martin R."/>
            <person name="McLaughlin D.J."/>
            <person name="Morgenstern I."/>
            <person name="Morin E."/>
            <person name="Murat C."/>
            <person name="Nagy L.G."/>
            <person name="Nolan M."/>
            <person name="Ohm R.A."/>
            <person name="Patyshakuliyeva A."/>
            <person name="Rokas A."/>
            <person name="Ruiz-Duenas F.J."/>
            <person name="Sabat G."/>
            <person name="Salamov A."/>
            <person name="Samejima M."/>
            <person name="Schmutz J."/>
            <person name="Slot J.C."/>
            <person name="St John F."/>
            <person name="Stenlid J."/>
            <person name="Sun H."/>
            <person name="Sun S."/>
            <person name="Syed K."/>
            <person name="Tsang A."/>
            <person name="Wiebenga A."/>
            <person name="Young D."/>
            <person name="Pisabarro A."/>
            <person name="Eastwood D.C."/>
            <person name="Martin F."/>
            <person name="Cullen D."/>
            <person name="Grigoriev I.V."/>
            <person name="Hibbett D.S."/>
        </authorList>
    </citation>
    <scope>NUCLEOTIDE SEQUENCE [LARGE SCALE GENOMIC DNA]</scope>
    <source>
        <strain evidence="3 4">ATCC 11539</strain>
    </source>
</reference>
<dbReference type="CDD" id="cd00570">
    <property type="entry name" value="GST_N_family"/>
    <property type="match status" value="1"/>
</dbReference>
<dbReference type="eggNOG" id="KOG0406">
    <property type="taxonomic scope" value="Eukaryota"/>
</dbReference>
<dbReference type="PROSITE" id="PS50404">
    <property type="entry name" value="GST_NTER"/>
    <property type="match status" value="1"/>
</dbReference>
<dbReference type="Proteomes" id="UP000030669">
    <property type="component" value="Unassembled WGS sequence"/>
</dbReference>
<dbReference type="AlphaFoldDB" id="S7Q1V1"/>
<dbReference type="InterPro" id="IPR010987">
    <property type="entry name" value="Glutathione-S-Trfase_C-like"/>
</dbReference>
<evidence type="ECO:0000259" key="1">
    <source>
        <dbReference type="PROSITE" id="PS50404"/>
    </source>
</evidence>
<dbReference type="SFLD" id="SFLDG00358">
    <property type="entry name" value="Main_(cytGST)"/>
    <property type="match status" value="1"/>
</dbReference>
<proteinExistence type="predicted"/>
<evidence type="ECO:0000313" key="3">
    <source>
        <dbReference type="EMBL" id="EPQ53503.1"/>
    </source>
</evidence>
<organism evidence="3 4">
    <name type="scientific">Gloeophyllum trabeum (strain ATCC 11539 / FP-39264 / Madison 617)</name>
    <name type="common">Brown rot fungus</name>
    <dbReference type="NCBI Taxonomy" id="670483"/>
    <lineage>
        <taxon>Eukaryota</taxon>
        <taxon>Fungi</taxon>
        <taxon>Dikarya</taxon>
        <taxon>Basidiomycota</taxon>
        <taxon>Agaricomycotina</taxon>
        <taxon>Agaricomycetes</taxon>
        <taxon>Gloeophyllales</taxon>
        <taxon>Gloeophyllaceae</taxon>
        <taxon>Gloeophyllum</taxon>
    </lineage>
</organism>
<dbReference type="SUPFAM" id="SSF47616">
    <property type="entry name" value="GST C-terminal domain-like"/>
    <property type="match status" value="1"/>
</dbReference>
<gene>
    <name evidence="3" type="ORF">GLOTRDRAFT_100626</name>
</gene>
<dbReference type="PANTHER" id="PTHR43968:SF6">
    <property type="entry name" value="GLUTATHIONE S-TRANSFERASE OMEGA"/>
    <property type="match status" value="1"/>
</dbReference>
<dbReference type="InterPro" id="IPR004045">
    <property type="entry name" value="Glutathione_S-Trfase_N"/>
</dbReference>
<dbReference type="InterPro" id="IPR036249">
    <property type="entry name" value="Thioredoxin-like_sf"/>
</dbReference>
<dbReference type="OMA" id="FGACFCP"/>
<dbReference type="PANTHER" id="PTHR43968">
    <property type="match status" value="1"/>
</dbReference>
<evidence type="ECO:0000259" key="2">
    <source>
        <dbReference type="PROSITE" id="PS50405"/>
    </source>
</evidence>
<dbReference type="PROSITE" id="PS50405">
    <property type="entry name" value="GST_CTER"/>
    <property type="match status" value="1"/>
</dbReference>
<dbReference type="GO" id="GO:0005737">
    <property type="term" value="C:cytoplasm"/>
    <property type="evidence" value="ECO:0007669"/>
    <property type="project" value="TreeGrafter"/>
</dbReference>
<dbReference type="Gene3D" id="3.40.30.10">
    <property type="entry name" value="Glutaredoxin"/>
    <property type="match status" value="1"/>
</dbReference>
<feature type="domain" description="GST C-terminal" evidence="2">
    <location>
        <begin position="122"/>
        <end position="266"/>
    </location>
</feature>
<protein>
    <submittedName>
        <fullName evidence="3">Thioredoxin-like protein</fullName>
    </submittedName>
</protein>
<dbReference type="SUPFAM" id="SSF52833">
    <property type="entry name" value="Thioredoxin-like"/>
    <property type="match status" value="1"/>
</dbReference>
<dbReference type="InterPro" id="IPR040079">
    <property type="entry name" value="Glutathione_S-Trfase"/>
</dbReference>
<dbReference type="OrthoDB" id="4951845at2759"/>
<dbReference type="STRING" id="670483.S7Q1V1"/>